<evidence type="ECO:0000313" key="2">
    <source>
        <dbReference type="Proteomes" id="UP001209229"/>
    </source>
</evidence>
<dbReference type="Proteomes" id="UP001209229">
    <property type="component" value="Unassembled WGS sequence"/>
</dbReference>
<keyword evidence="2" id="KW-1185">Reference proteome</keyword>
<organism evidence="1 2">
    <name type="scientific">Plebeiibacterium sediminum</name>
    <dbReference type="NCBI Taxonomy" id="2992112"/>
    <lineage>
        <taxon>Bacteria</taxon>
        <taxon>Pseudomonadati</taxon>
        <taxon>Bacteroidota</taxon>
        <taxon>Bacteroidia</taxon>
        <taxon>Marinilabiliales</taxon>
        <taxon>Marinilabiliaceae</taxon>
        <taxon>Plebeiibacterium</taxon>
    </lineage>
</organism>
<comment type="caution">
    <text evidence="1">The sequence shown here is derived from an EMBL/GenBank/DDBJ whole genome shotgun (WGS) entry which is preliminary data.</text>
</comment>
<dbReference type="SUPFAM" id="SSF51126">
    <property type="entry name" value="Pectin lyase-like"/>
    <property type="match status" value="1"/>
</dbReference>
<dbReference type="AlphaFoldDB" id="A0AAE3M0T0"/>
<protein>
    <submittedName>
        <fullName evidence="1">Right-handed parallel beta-helix repeat-containing protein</fullName>
    </submittedName>
</protein>
<accession>A0AAE3M0T0</accession>
<dbReference type="EMBL" id="JAPDPJ010000001">
    <property type="protein sequence ID" value="MCW3784939.1"/>
    <property type="molecule type" value="Genomic_DNA"/>
</dbReference>
<name>A0AAE3M0T0_9BACT</name>
<reference evidence="1" key="1">
    <citation type="submission" date="2022-10" db="EMBL/GenBank/DDBJ databases">
        <authorList>
            <person name="Yu W.X."/>
        </authorList>
    </citation>
    <scope>NUCLEOTIDE SEQUENCE</scope>
    <source>
        <strain evidence="1">AAT</strain>
    </source>
</reference>
<gene>
    <name evidence="1" type="ORF">OM075_00600</name>
</gene>
<evidence type="ECO:0000313" key="1">
    <source>
        <dbReference type="EMBL" id="MCW3784939.1"/>
    </source>
</evidence>
<dbReference type="RefSeq" id="WP_301188510.1">
    <property type="nucleotide sequence ID" value="NZ_JAPDPJ010000001.1"/>
</dbReference>
<dbReference type="InterPro" id="IPR011050">
    <property type="entry name" value="Pectin_lyase_fold/virulence"/>
</dbReference>
<sequence>MAGIYVANYGNVENDGLSWETPKRSIQSAFDTSFNPVYAKGFYREALNGYRSLIAVGKLVIDGTLLNNGFINSSNGNLISGVTIQNFIAIQVAGSVRIKLDNCIIRNFVDFNFVENSTTRGIFNCLIVNCNKVTLPYGSIFHNNNVIYNTDLSLFLSSSIPESLDTIYNIISECNVAIGKNPVQIKYSLFHNCTFKFTGGGIGSDETEYSIPNGANDAEKLANLRSRLAAVYGGSASQYLIGCKYQTDGDLFINPDKENFYLVPGCTASRMSYEGGCIGKYPEGSLADFATDFASYSNIDANGDIIDQTVNATAETNISDLGKLRHISSLKALGERAIRNGNEININANLGAEVDPGTLLIDGATYIVRTEAISLTASGKSRDVGETFIASATDGLEFTSDTGYVQQYIFDLDRTIEMKVSKTDSVLSTAVWIKLKLDEMPMVNYDANGVVQYGNADDNYDEASAERMYIRYWKAKITVQAKNLPA</sequence>
<proteinExistence type="predicted"/>